<feature type="non-terminal residue" evidence="3">
    <location>
        <position position="319"/>
    </location>
</feature>
<dbReference type="GO" id="GO:0005737">
    <property type="term" value="C:cytoplasm"/>
    <property type="evidence" value="ECO:0007669"/>
    <property type="project" value="TreeGrafter"/>
</dbReference>
<dbReference type="GO" id="GO:0016791">
    <property type="term" value="F:phosphatase activity"/>
    <property type="evidence" value="ECO:0007669"/>
    <property type="project" value="TreeGrafter"/>
</dbReference>
<dbReference type="GO" id="GO:0006798">
    <property type="term" value="P:polyphosphate catabolic process"/>
    <property type="evidence" value="ECO:0007669"/>
    <property type="project" value="TreeGrafter"/>
</dbReference>
<dbReference type="AlphaFoldDB" id="A0A1E4SUH7"/>
<evidence type="ECO:0000313" key="3">
    <source>
        <dbReference type="EMBL" id="ODV83166.1"/>
    </source>
</evidence>
<protein>
    <recommendedName>
        <fullName evidence="2">Calcineurin-like phosphoesterase domain-containing protein</fullName>
    </recommendedName>
</protein>
<dbReference type="PANTHER" id="PTHR42850:SF4">
    <property type="entry name" value="ZINC-DEPENDENT ENDOPOLYPHOSPHATASE"/>
    <property type="match status" value="1"/>
</dbReference>
<proteinExistence type="predicted"/>
<dbReference type="InterPro" id="IPR029052">
    <property type="entry name" value="Metallo-depent_PP-like"/>
</dbReference>
<dbReference type="InterPro" id="IPR050126">
    <property type="entry name" value="Ap4A_hydrolase"/>
</dbReference>
<evidence type="ECO:0000256" key="1">
    <source>
        <dbReference type="SAM" id="SignalP"/>
    </source>
</evidence>
<organism evidence="3 4">
    <name type="scientific">[Candida] arabinofermentans NRRL YB-2248</name>
    <dbReference type="NCBI Taxonomy" id="983967"/>
    <lineage>
        <taxon>Eukaryota</taxon>
        <taxon>Fungi</taxon>
        <taxon>Dikarya</taxon>
        <taxon>Ascomycota</taxon>
        <taxon>Saccharomycotina</taxon>
        <taxon>Pichiomycetes</taxon>
        <taxon>Pichiales</taxon>
        <taxon>Pichiaceae</taxon>
        <taxon>Ogataea</taxon>
        <taxon>Ogataea/Candida clade</taxon>
    </lineage>
</organism>
<reference evidence="4" key="1">
    <citation type="submission" date="2016-04" db="EMBL/GenBank/DDBJ databases">
        <title>Comparative genomics of biotechnologically important yeasts.</title>
        <authorList>
            <consortium name="DOE Joint Genome Institute"/>
            <person name="Riley R."/>
            <person name="Haridas S."/>
            <person name="Wolfe K.H."/>
            <person name="Lopes M.R."/>
            <person name="Hittinger C.T."/>
            <person name="Goker M."/>
            <person name="Salamov A."/>
            <person name="Wisecaver J."/>
            <person name="Long T.M."/>
            <person name="Aerts A.L."/>
            <person name="Barry K."/>
            <person name="Choi C."/>
            <person name="Clum A."/>
            <person name="Coughlan A.Y."/>
            <person name="Deshpande S."/>
            <person name="Douglass A.P."/>
            <person name="Hanson S.J."/>
            <person name="Klenk H.-P."/>
            <person name="Labutti K."/>
            <person name="Lapidus A."/>
            <person name="Lindquist E."/>
            <person name="Lipzen A."/>
            <person name="Meier-Kolthoff J.P."/>
            <person name="Ohm R.A."/>
            <person name="Otillar R.P."/>
            <person name="Pangilinan J."/>
            <person name="Peng Y."/>
            <person name="Rokas A."/>
            <person name="Rosa C.A."/>
            <person name="Scheuner C."/>
            <person name="Sibirny A.A."/>
            <person name="Slot J.C."/>
            <person name="Stielow J.B."/>
            <person name="Sun H."/>
            <person name="Kurtzman C.P."/>
            <person name="Blackwell M."/>
            <person name="Grigoriev I.V."/>
            <person name="Jeffries T.W."/>
        </authorList>
    </citation>
    <scope>NUCLEOTIDE SEQUENCE [LARGE SCALE GENOMIC DNA]</scope>
    <source>
        <strain evidence="4">NRRL YB-2248</strain>
    </source>
</reference>
<keyword evidence="4" id="KW-1185">Reference proteome</keyword>
<dbReference type="Pfam" id="PF00149">
    <property type="entry name" value="Metallophos"/>
    <property type="match status" value="1"/>
</dbReference>
<gene>
    <name evidence="3" type="ORF">CANARDRAFT_181295</name>
</gene>
<accession>A0A1E4SUH7</accession>
<feature type="signal peptide" evidence="1">
    <location>
        <begin position="1"/>
        <end position="23"/>
    </location>
</feature>
<evidence type="ECO:0000313" key="4">
    <source>
        <dbReference type="Proteomes" id="UP000094801"/>
    </source>
</evidence>
<feature type="domain" description="Calcineurin-like phosphoesterase" evidence="2">
    <location>
        <begin position="50"/>
        <end position="145"/>
    </location>
</feature>
<dbReference type="OrthoDB" id="10267127at2759"/>
<dbReference type="Proteomes" id="UP000094801">
    <property type="component" value="Unassembled WGS sequence"/>
</dbReference>
<dbReference type="GO" id="GO:0000298">
    <property type="term" value="F:endopolyphosphatase activity"/>
    <property type="evidence" value="ECO:0007669"/>
    <property type="project" value="TreeGrafter"/>
</dbReference>
<feature type="non-terminal residue" evidence="3">
    <location>
        <position position="1"/>
    </location>
</feature>
<dbReference type="EMBL" id="KV453867">
    <property type="protein sequence ID" value="ODV83166.1"/>
    <property type="molecule type" value="Genomic_DNA"/>
</dbReference>
<dbReference type="InterPro" id="IPR004843">
    <property type="entry name" value="Calcineurin-like_PHP"/>
</dbReference>
<feature type="chain" id="PRO_5009162950" description="Calcineurin-like phosphoesterase domain-containing protein" evidence="1">
    <location>
        <begin position="24"/>
        <end position="319"/>
    </location>
</feature>
<keyword evidence="1" id="KW-0732">Signal</keyword>
<dbReference type="SUPFAM" id="SSF56300">
    <property type="entry name" value="Metallo-dependent phosphatases"/>
    <property type="match status" value="1"/>
</dbReference>
<dbReference type="Gene3D" id="3.60.21.10">
    <property type="match status" value="1"/>
</dbReference>
<name>A0A1E4SUH7_9ASCO</name>
<dbReference type="STRING" id="983967.A0A1E4SUH7"/>
<evidence type="ECO:0000259" key="2">
    <source>
        <dbReference type="Pfam" id="PF00149"/>
    </source>
</evidence>
<dbReference type="PANTHER" id="PTHR42850">
    <property type="entry name" value="METALLOPHOSPHOESTERASE"/>
    <property type="match status" value="1"/>
</dbReference>
<sequence>LIGIPLIYFLLVFLPNLAPPAENVPSLALVDDKHFDQLPNHTLKKKPAKRIILLGDIHGSLLQFTKFLNNVKYDGGINDHVIMLGDFLAKGPNSIGVLEFAIENKIGCILGNHELEILKRYSQFHGLPQLTYTSPGENETKPLTKDFHSTESYDLDDLMRVAKKLTPEHIQYLSTCPIIKELGPVPHYTNNKQTKNFKYPSNGVAVHGGLLWNKLDLKDQNPVDVSTVRNLLPPDWKIPTDDRHTRIGGIKSQPWYKHWTYYQRDLVQEKLSNGTIDELTIGTKVYYGHDAGRGLMKKEFSIGLDSGCVYGAQLTGSII</sequence>